<dbReference type="AlphaFoldDB" id="A0A3S0AP15"/>
<dbReference type="InterPro" id="IPR001647">
    <property type="entry name" value="HTH_TetR"/>
</dbReference>
<proteinExistence type="predicted"/>
<reference evidence="6 7" key="1">
    <citation type="submission" date="2018-12" db="EMBL/GenBank/DDBJ databases">
        <title>Bacillus ochoae sp. nov., Paenibacillus whitsoniae sp. nov., Paenibacillus spiritus sp. nov. Isolated from the Mars Exploration Rover during spacecraft assembly.</title>
        <authorList>
            <person name="Seuylemezian A."/>
            <person name="Vaishampayan P."/>
        </authorList>
    </citation>
    <scope>NUCLEOTIDE SEQUENCE [LARGE SCALE GENOMIC DNA]</scope>
    <source>
        <strain evidence="6 7">MER 54</strain>
    </source>
</reference>
<dbReference type="Pfam" id="PF00440">
    <property type="entry name" value="TetR_N"/>
    <property type="match status" value="1"/>
</dbReference>
<dbReference type="PRINTS" id="PR00455">
    <property type="entry name" value="HTHTETR"/>
</dbReference>
<feature type="DNA-binding region" description="H-T-H motif" evidence="4">
    <location>
        <begin position="57"/>
        <end position="76"/>
    </location>
</feature>
<dbReference type="PROSITE" id="PS50977">
    <property type="entry name" value="HTH_TETR_2"/>
    <property type="match status" value="1"/>
</dbReference>
<accession>A0A3S0AP15</accession>
<sequence length="231" mass="26788">MLTDFEFFVNTNTVNLTIPRWNRMSIRHERKDAMENRQLILQTANQLFQEHGVQSVSMHQIAKTAGVGQATLYRRYAHKGDLCFDILQQYGNHLVERVATYLDNRRQEPPLERLNGILEIWIDAIEEKADLIVAMASKMALDCEDGRGNFFLSPMYRMFRDRMSELILECIGPKAAQQKHPEPELAAHTLICSISPAGYFHIKNEKNYSKARMKEHYRQLCELLFRADGAV</sequence>
<evidence type="ECO:0000256" key="2">
    <source>
        <dbReference type="ARBA" id="ARBA00023125"/>
    </source>
</evidence>
<dbReference type="OrthoDB" id="1679733at2"/>
<gene>
    <name evidence="6" type="ORF">EJQ19_15415</name>
</gene>
<dbReference type="SUPFAM" id="SSF46689">
    <property type="entry name" value="Homeodomain-like"/>
    <property type="match status" value="1"/>
</dbReference>
<dbReference type="PANTHER" id="PTHR30055">
    <property type="entry name" value="HTH-TYPE TRANSCRIPTIONAL REGULATOR RUTR"/>
    <property type="match status" value="1"/>
</dbReference>
<feature type="domain" description="HTH tetR-type" evidence="5">
    <location>
        <begin position="34"/>
        <end position="94"/>
    </location>
</feature>
<dbReference type="PANTHER" id="PTHR30055:SF234">
    <property type="entry name" value="HTH-TYPE TRANSCRIPTIONAL REGULATOR BETI"/>
    <property type="match status" value="1"/>
</dbReference>
<keyword evidence="2 4" id="KW-0238">DNA-binding</keyword>
<name>A0A3S0AP15_9BACL</name>
<evidence type="ECO:0000259" key="5">
    <source>
        <dbReference type="PROSITE" id="PS50977"/>
    </source>
</evidence>
<comment type="caution">
    <text evidence="6">The sequence shown here is derived from an EMBL/GenBank/DDBJ whole genome shotgun (WGS) entry which is preliminary data.</text>
</comment>
<dbReference type="GO" id="GO:0000976">
    <property type="term" value="F:transcription cis-regulatory region binding"/>
    <property type="evidence" value="ECO:0007669"/>
    <property type="project" value="TreeGrafter"/>
</dbReference>
<dbReference type="InterPro" id="IPR050109">
    <property type="entry name" value="HTH-type_TetR-like_transc_reg"/>
</dbReference>
<keyword evidence="3" id="KW-0804">Transcription</keyword>
<protein>
    <submittedName>
        <fullName evidence="6">TetR/AcrR family transcriptional regulator</fullName>
    </submittedName>
</protein>
<evidence type="ECO:0000256" key="3">
    <source>
        <dbReference type="ARBA" id="ARBA00023163"/>
    </source>
</evidence>
<organism evidence="6 7">
    <name type="scientific">Paenibacillus whitsoniae</name>
    <dbReference type="NCBI Taxonomy" id="2496558"/>
    <lineage>
        <taxon>Bacteria</taxon>
        <taxon>Bacillati</taxon>
        <taxon>Bacillota</taxon>
        <taxon>Bacilli</taxon>
        <taxon>Bacillales</taxon>
        <taxon>Paenibacillaceae</taxon>
        <taxon>Paenibacillus</taxon>
    </lineage>
</organism>
<dbReference type="Proteomes" id="UP000276128">
    <property type="component" value="Unassembled WGS sequence"/>
</dbReference>
<dbReference type="GO" id="GO:0003700">
    <property type="term" value="F:DNA-binding transcription factor activity"/>
    <property type="evidence" value="ECO:0007669"/>
    <property type="project" value="TreeGrafter"/>
</dbReference>
<dbReference type="EMBL" id="RXHU01000042">
    <property type="protein sequence ID" value="RTE08904.1"/>
    <property type="molecule type" value="Genomic_DNA"/>
</dbReference>
<evidence type="ECO:0000256" key="4">
    <source>
        <dbReference type="PROSITE-ProRule" id="PRU00335"/>
    </source>
</evidence>
<keyword evidence="1" id="KW-0805">Transcription regulation</keyword>
<evidence type="ECO:0000256" key="1">
    <source>
        <dbReference type="ARBA" id="ARBA00023015"/>
    </source>
</evidence>
<keyword evidence="7" id="KW-1185">Reference proteome</keyword>
<evidence type="ECO:0000313" key="7">
    <source>
        <dbReference type="Proteomes" id="UP000276128"/>
    </source>
</evidence>
<dbReference type="InterPro" id="IPR009057">
    <property type="entry name" value="Homeodomain-like_sf"/>
</dbReference>
<evidence type="ECO:0000313" key="6">
    <source>
        <dbReference type="EMBL" id="RTE08904.1"/>
    </source>
</evidence>
<dbReference type="Gene3D" id="1.10.357.10">
    <property type="entry name" value="Tetracycline Repressor, domain 2"/>
    <property type="match status" value="1"/>
</dbReference>